<feature type="domain" description="Nudix hydrolase" evidence="1">
    <location>
        <begin position="44"/>
        <end position="179"/>
    </location>
</feature>
<dbReference type="STRING" id="1079859.SAMN04515674_102207"/>
<dbReference type="PANTHER" id="PTHR43736:SF1">
    <property type="entry name" value="DIHYDRONEOPTERIN TRIPHOSPHATE DIPHOSPHATASE"/>
    <property type="match status" value="1"/>
</dbReference>
<evidence type="ECO:0000313" key="3">
    <source>
        <dbReference type="Proteomes" id="UP000199306"/>
    </source>
</evidence>
<dbReference type="InterPro" id="IPR000086">
    <property type="entry name" value="NUDIX_hydrolase_dom"/>
</dbReference>
<accession>A0A1I5P0B3</accession>
<dbReference type="OrthoDB" id="9787880at2"/>
<dbReference type="PROSITE" id="PS51462">
    <property type="entry name" value="NUDIX"/>
    <property type="match status" value="1"/>
</dbReference>
<dbReference type="PANTHER" id="PTHR43736">
    <property type="entry name" value="ADP-RIBOSE PYROPHOSPHATASE"/>
    <property type="match status" value="1"/>
</dbReference>
<dbReference type="SUPFAM" id="SSF55811">
    <property type="entry name" value="Nudix"/>
    <property type="match status" value="1"/>
</dbReference>
<organism evidence="2 3">
    <name type="scientific">Pseudarcicella hirudinis</name>
    <dbReference type="NCBI Taxonomy" id="1079859"/>
    <lineage>
        <taxon>Bacteria</taxon>
        <taxon>Pseudomonadati</taxon>
        <taxon>Bacteroidota</taxon>
        <taxon>Cytophagia</taxon>
        <taxon>Cytophagales</taxon>
        <taxon>Flectobacillaceae</taxon>
        <taxon>Pseudarcicella</taxon>
    </lineage>
</organism>
<dbReference type="Pfam" id="PF00293">
    <property type="entry name" value="NUDIX"/>
    <property type="match status" value="1"/>
</dbReference>
<proteinExistence type="predicted"/>
<keyword evidence="3" id="KW-1185">Reference proteome</keyword>
<reference evidence="2 3" key="1">
    <citation type="submission" date="2016-10" db="EMBL/GenBank/DDBJ databases">
        <authorList>
            <person name="de Groot N.N."/>
        </authorList>
    </citation>
    <scope>NUCLEOTIDE SEQUENCE [LARGE SCALE GENOMIC DNA]</scope>
    <source>
        <strain evidence="3">E92,LMG 26720,CCM 7988</strain>
    </source>
</reference>
<dbReference type="Proteomes" id="UP000199306">
    <property type="component" value="Unassembled WGS sequence"/>
</dbReference>
<dbReference type="CDD" id="cd03674">
    <property type="entry name" value="NUDIX_Hydrolase"/>
    <property type="match status" value="1"/>
</dbReference>
<name>A0A1I5P0B3_9BACT</name>
<dbReference type="EMBL" id="FOXH01000002">
    <property type="protein sequence ID" value="SFP27433.1"/>
    <property type="molecule type" value="Genomic_DNA"/>
</dbReference>
<dbReference type="Gene3D" id="3.90.79.10">
    <property type="entry name" value="Nucleoside Triphosphate Pyrophosphohydrolase"/>
    <property type="match status" value="1"/>
</dbReference>
<sequence>MHRNTIIQLLENHQPFNPAEASFLSDTISFIKSHKDCFERSLMIGHVTGSAWILDQTRRYALLTHHLKLDKWFQTGGHCDGDPDVLKVAMKEAEEETGLSDIKPVSEQIFDVDIHLIPERKGIPAHFHYDIRFLLEADKNAVLVVPEDESSELKWIKLEEVTHYNNSDSIVRMVEKSLK</sequence>
<dbReference type="AlphaFoldDB" id="A0A1I5P0B3"/>
<evidence type="ECO:0000259" key="1">
    <source>
        <dbReference type="PROSITE" id="PS51462"/>
    </source>
</evidence>
<protein>
    <submittedName>
        <fullName evidence="2">NUDIX domain-containing protein</fullName>
    </submittedName>
</protein>
<dbReference type="InterPro" id="IPR015797">
    <property type="entry name" value="NUDIX_hydrolase-like_dom_sf"/>
</dbReference>
<gene>
    <name evidence="2" type="ORF">SAMN04515674_102207</name>
</gene>
<dbReference type="RefSeq" id="WP_092012620.1">
    <property type="nucleotide sequence ID" value="NZ_FOXH01000002.1"/>
</dbReference>
<evidence type="ECO:0000313" key="2">
    <source>
        <dbReference type="EMBL" id="SFP27433.1"/>
    </source>
</evidence>